<organism evidence="1 2">
    <name type="scientific">Ancylostoma duodenale</name>
    <dbReference type="NCBI Taxonomy" id="51022"/>
    <lineage>
        <taxon>Eukaryota</taxon>
        <taxon>Metazoa</taxon>
        <taxon>Ecdysozoa</taxon>
        <taxon>Nematoda</taxon>
        <taxon>Chromadorea</taxon>
        <taxon>Rhabditida</taxon>
        <taxon>Rhabditina</taxon>
        <taxon>Rhabditomorpha</taxon>
        <taxon>Strongyloidea</taxon>
        <taxon>Ancylostomatidae</taxon>
        <taxon>Ancylostomatinae</taxon>
        <taxon>Ancylostoma</taxon>
    </lineage>
</organism>
<name>A0A0C2DEP5_9BILA</name>
<accession>A0A0C2DEP5</accession>
<dbReference type="OrthoDB" id="10671979at2759"/>
<keyword evidence="2" id="KW-1185">Reference proteome</keyword>
<evidence type="ECO:0000313" key="1">
    <source>
        <dbReference type="EMBL" id="KIH68418.1"/>
    </source>
</evidence>
<proteinExistence type="predicted"/>
<reference evidence="1 2" key="1">
    <citation type="submission" date="2013-12" db="EMBL/GenBank/DDBJ databases">
        <title>Draft genome of the parsitic nematode Ancylostoma duodenale.</title>
        <authorList>
            <person name="Mitreva M."/>
        </authorList>
    </citation>
    <scope>NUCLEOTIDE SEQUENCE [LARGE SCALE GENOMIC DNA]</scope>
    <source>
        <strain evidence="1 2">Zhejiang</strain>
    </source>
</reference>
<dbReference type="EMBL" id="KN726382">
    <property type="protein sequence ID" value="KIH68418.1"/>
    <property type="molecule type" value="Genomic_DNA"/>
</dbReference>
<protein>
    <submittedName>
        <fullName evidence="1">Uncharacterized protein</fullName>
    </submittedName>
</protein>
<dbReference type="Proteomes" id="UP000054047">
    <property type="component" value="Unassembled WGS sequence"/>
</dbReference>
<evidence type="ECO:0000313" key="2">
    <source>
        <dbReference type="Proteomes" id="UP000054047"/>
    </source>
</evidence>
<gene>
    <name evidence="1" type="ORF">ANCDUO_01241</name>
</gene>
<sequence length="89" mass="10252">MKLKTDQKLNSIRELICRVNLILRGVNVDAADQYLRQPPFAKFPPKKFMTTPQVTNGWKARPSRHLVKRATKQMRREHKATVTLAVVLG</sequence>
<dbReference type="AlphaFoldDB" id="A0A0C2DEP5"/>